<comment type="caution">
    <text evidence="4">The sequence shown here is derived from an EMBL/GenBank/DDBJ whole genome shotgun (WGS) entry which is preliminary data.</text>
</comment>
<dbReference type="Gene3D" id="2.60.40.10">
    <property type="entry name" value="Immunoglobulins"/>
    <property type="match status" value="2"/>
</dbReference>
<keyword evidence="2" id="KW-0732">Signal</keyword>
<feature type="domain" description="Ig-like" evidence="3">
    <location>
        <begin position="129"/>
        <end position="219"/>
    </location>
</feature>
<dbReference type="InterPro" id="IPR007110">
    <property type="entry name" value="Ig-like_dom"/>
</dbReference>
<evidence type="ECO:0000256" key="2">
    <source>
        <dbReference type="SAM" id="SignalP"/>
    </source>
</evidence>
<sequence>MSLSLCGFFFTSILIFSAHFLQTCVGGALSQEAPPAPGLVQMFSGVSSVVVLRCQAPPGHSGQVFQLYRVRTLALSLQFDSERSYADFQFSPNATDTQEIYCCRYDHSMYSSYTRLLPTTRPITPPTPPQLSVLPPDGRVQPGQVAEFHCQTLPTVTPVAFVLQKQRWEEEEFQIVSRSTNPQFRVGPVGVADGGIYTCFYQLIKQEGVQNSAPSAPVSVKIGVELPAPRLSQEAEGALVCTGSPSYPGAHFSLFQQGSSSALATKRANVIQHSVQFPASGQLTDGERYQCQYSVLLGNNWAHSELSSPVQLLYVTGSPPTDNHPPQTGVMDLPLVFGSISAALLFLMVFIFLWVGIQKYAKSAAKKRRQREQEQFWKQVHSRDHIVDLTLQRVSIGFKEDEAAAESEPIYDCPLSTFTHPPGY</sequence>
<dbReference type="Proteomes" id="UP000824219">
    <property type="component" value="Linkage Group LG11"/>
</dbReference>
<organism evidence="4 5">
    <name type="scientific">Hemibagrus wyckioides</name>
    <dbReference type="NCBI Taxonomy" id="337641"/>
    <lineage>
        <taxon>Eukaryota</taxon>
        <taxon>Metazoa</taxon>
        <taxon>Chordata</taxon>
        <taxon>Craniata</taxon>
        <taxon>Vertebrata</taxon>
        <taxon>Euteleostomi</taxon>
        <taxon>Actinopterygii</taxon>
        <taxon>Neopterygii</taxon>
        <taxon>Teleostei</taxon>
        <taxon>Ostariophysi</taxon>
        <taxon>Siluriformes</taxon>
        <taxon>Bagridae</taxon>
        <taxon>Hemibagrus</taxon>
    </lineage>
</organism>
<dbReference type="OrthoDB" id="8917711at2759"/>
<evidence type="ECO:0000313" key="5">
    <source>
        <dbReference type="Proteomes" id="UP000824219"/>
    </source>
</evidence>
<feature type="signal peptide" evidence="2">
    <location>
        <begin position="1"/>
        <end position="26"/>
    </location>
</feature>
<dbReference type="InterPro" id="IPR040438">
    <property type="entry name" value="HIDE1"/>
</dbReference>
<gene>
    <name evidence="4" type="ORF">KOW79_010491</name>
</gene>
<dbReference type="SUPFAM" id="SSF48726">
    <property type="entry name" value="Immunoglobulin"/>
    <property type="match status" value="1"/>
</dbReference>
<dbReference type="EMBL" id="JAHKSW010000011">
    <property type="protein sequence ID" value="KAG7327090.1"/>
    <property type="molecule type" value="Genomic_DNA"/>
</dbReference>
<name>A0A9D3NU03_9TELE</name>
<accession>A0A9D3NU03</accession>
<dbReference type="PROSITE" id="PS50835">
    <property type="entry name" value="IG_LIKE"/>
    <property type="match status" value="1"/>
</dbReference>
<feature type="transmembrane region" description="Helical" evidence="1">
    <location>
        <begin position="335"/>
        <end position="357"/>
    </location>
</feature>
<evidence type="ECO:0000259" key="3">
    <source>
        <dbReference type="PROSITE" id="PS50835"/>
    </source>
</evidence>
<keyword evidence="1" id="KW-1133">Transmembrane helix</keyword>
<keyword evidence="1" id="KW-0812">Transmembrane</keyword>
<keyword evidence="1" id="KW-0472">Membrane</keyword>
<keyword evidence="5" id="KW-1185">Reference proteome</keyword>
<dbReference type="PANTHER" id="PTHR36859">
    <property type="entry name" value="PROTEIN HIDE1"/>
    <property type="match status" value="1"/>
</dbReference>
<protein>
    <recommendedName>
        <fullName evidence="3">Ig-like domain-containing protein</fullName>
    </recommendedName>
</protein>
<evidence type="ECO:0000313" key="4">
    <source>
        <dbReference type="EMBL" id="KAG7327090.1"/>
    </source>
</evidence>
<dbReference type="InterPro" id="IPR013783">
    <property type="entry name" value="Ig-like_fold"/>
</dbReference>
<reference evidence="4 5" key="1">
    <citation type="submission" date="2021-06" db="EMBL/GenBank/DDBJ databases">
        <title>Chromosome-level genome assembly of the red-tail catfish (Hemibagrus wyckioides).</title>
        <authorList>
            <person name="Shao F."/>
        </authorList>
    </citation>
    <scope>NUCLEOTIDE SEQUENCE [LARGE SCALE GENOMIC DNA]</scope>
    <source>
        <strain evidence="4">EC202008001</strain>
        <tissue evidence="4">Blood</tissue>
    </source>
</reference>
<feature type="chain" id="PRO_5039051993" description="Ig-like domain-containing protein" evidence="2">
    <location>
        <begin position="27"/>
        <end position="424"/>
    </location>
</feature>
<dbReference type="PANTHER" id="PTHR36859:SF1">
    <property type="entry name" value="PROTEIN HIDE1"/>
    <property type="match status" value="1"/>
</dbReference>
<dbReference type="InterPro" id="IPR003599">
    <property type="entry name" value="Ig_sub"/>
</dbReference>
<dbReference type="InterPro" id="IPR041066">
    <property type="entry name" value="C19orf38_Ig"/>
</dbReference>
<dbReference type="InterPro" id="IPR036179">
    <property type="entry name" value="Ig-like_dom_sf"/>
</dbReference>
<dbReference type="AlphaFoldDB" id="A0A9D3NU03"/>
<proteinExistence type="predicted"/>
<dbReference type="Pfam" id="PF17737">
    <property type="entry name" value="Ig_C19orf38"/>
    <property type="match status" value="1"/>
</dbReference>
<evidence type="ECO:0000256" key="1">
    <source>
        <dbReference type="SAM" id="Phobius"/>
    </source>
</evidence>
<dbReference type="SMART" id="SM00409">
    <property type="entry name" value="IG"/>
    <property type="match status" value="1"/>
</dbReference>